<protein>
    <submittedName>
        <fullName evidence="3">Uncharacterized protein</fullName>
    </submittedName>
</protein>
<name>A0AA88UPY2_9ASTE</name>
<keyword evidence="1" id="KW-0472">Membrane</keyword>
<keyword evidence="4" id="KW-1185">Reference proteome</keyword>
<dbReference type="Proteomes" id="UP001187471">
    <property type="component" value="Unassembled WGS sequence"/>
</dbReference>
<dbReference type="EMBL" id="JAVXUO010001335">
    <property type="protein sequence ID" value="KAK2983357.1"/>
    <property type="molecule type" value="Genomic_DNA"/>
</dbReference>
<evidence type="ECO:0000256" key="2">
    <source>
        <dbReference type="SAM" id="SignalP"/>
    </source>
</evidence>
<comment type="caution">
    <text evidence="3">The sequence shown here is derived from an EMBL/GenBank/DDBJ whole genome shotgun (WGS) entry which is preliminary data.</text>
</comment>
<evidence type="ECO:0000313" key="4">
    <source>
        <dbReference type="Proteomes" id="UP001187471"/>
    </source>
</evidence>
<reference evidence="3" key="1">
    <citation type="submission" date="2022-12" db="EMBL/GenBank/DDBJ databases">
        <title>Draft genome assemblies for two species of Escallonia (Escalloniales).</title>
        <authorList>
            <person name="Chanderbali A."/>
            <person name="Dervinis C."/>
            <person name="Anghel I."/>
            <person name="Soltis D."/>
            <person name="Soltis P."/>
            <person name="Zapata F."/>
        </authorList>
    </citation>
    <scope>NUCLEOTIDE SEQUENCE</scope>
    <source>
        <strain evidence="3">UCBG92.1500</strain>
        <tissue evidence="3">Leaf</tissue>
    </source>
</reference>
<feature type="signal peptide" evidence="2">
    <location>
        <begin position="1"/>
        <end position="28"/>
    </location>
</feature>
<feature type="chain" id="PRO_5041743396" evidence="2">
    <location>
        <begin position="29"/>
        <end position="349"/>
    </location>
</feature>
<dbReference type="PANTHER" id="PTHR33659">
    <property type="entry name" value="PROTEIN, PUTATIVE-RELATED-RELATED"/>
    <property type="match status" value="1"/>
</dbReference>
<organism evidence="3 4">
    <name type="scientific">Escallonia rubra</name>
    <dbReference type="NCBI Taxonomy" id="112253"/>
    <lineage>
        <taxon>Eukaryota</taxon>
        <taxon>Viridiplantae</taxon>
        <taxon>Streptophyta</taxon>
        <taxon>Embryophyta</taxon>
        <taxon>Tracheophyta</taxon>
        <taxon>Spermatophyta</taxon>
        <taxon>Magnoliopsida</taxon>
        <taxon>eudicotyledons</taxon>
        <taxon>Gunneridae</taxon>
        <taxon>Pentapetalae</taxon>
        <taxon>asterids</taxon>
        <taxon>campanulids</taxon>
        <taxon>Escalloniales</taxon>
        <taxon>Escalloniaceae</taxon>
        <taxon>Escallonia</taxon>
    </lineage>
</organism>
<evidence type="ECO:0000313" key="3">
    <source>
        <dbReference type="EMBL" id="KAK2983357.1"/>
    </source>
</evidence>
<gene>
    <name evidence="3" type="ORF">RJ640_010734</name>
</gene>
<feature type="transmembrane region" description="Helical" evidence="1">
    <location>
        <begin position="324"/>
        <end position="346"/>
    </location>
</feature>
<feature type="transmembrane region" description="Helical" evidence="1">
    <location>
        <begin position="38"/>
        <end position="56"/>
    </location>
</feature>
<keyword evidence="1" id="KW-1133">Transmembrane helix</keyword>
<proteinExistence type="predicted"/>
<accession>A0AA88UPY2</accession>
<sequence>MAPVSSTIKALLLAFVVAAFSAAATVSAQEMAPAPSPDAGSALSLPVSGALSVFLANLERELSTNLVCAPECGSQELGDDVDAESSETAEDAEVAFDDGADMDAEVAVDDGEDMDVEVPRETNAEAIVDVGSADTEVVAEVEGVVVGAVDEVGQMDGEVGSMGRGVVEEVGAAEKAAAYLVEPIVHSSPSPVPVEAVESPFGGQIGSSHLFEGSDWWAVREPDAPSDIHHDLNVLTQAKNSTNTKANTFVKKPTQNTSPATNTRRRRPTHVASFALFLQSLASMAPASSTIKALFFAFVVAAFSAAATVSAQEMAPAPAPDAGSALSLPVSGALVGASLLLSLLAFSRH</sequence>
<evidence type="ECO:0000256" key="1">
    <source>
        <dbReference type="SAM" id="Phobius"/>
    </source>
</evidence>
<feature type="transmembrane region" description="Helical" evidence="1">
    <location>
        <begin position="293"/>
        <end position="312"/>
    </location>
</feature>
<keyword evidence="2" id="KW-0732">Signal</keyword>
<dbReference type="AlphaFoldDB" id="A0AA88UPY2"/>
<keyword evidence="1" id="KW-0812">Transmembrane</keyword>
<dbReference type="PANTHER" id="PTHR33659:SF11">
    <property type="entry name" value="TRANSMEMBRANE PROTEIN"/>
    <property type="match status" value="1"/>
</dbReference>